<dbReference type="PANTHER" id="PTHR10732:SF14">
    <property type="entry name" value="SMALL RIBOSOMAL SUBUNIT PROTEIN ES17"/>
    <property type="match status" value="1"/>
</dbReference>
<dbReference type="Proteomes" id="UP000000539">
    <property type="component" value="Chromosome 10"/>
</dbReference>
<dbReference type="InterPro" id="IPR001210">
    <property type="entry name" value="Ribosomal_eS17"/>
</dbReference>
<proteinExistence type="evidence at protein level"/>
<gene>
    <name evidence="2" type="primary">RPS17</name>
</gene>
<sequence length="161" mass="17628">SSRSTTPVWATTSTPTSACARRSPSSPARSCATRSRGEARGGGTLPCSAPALPQRPRGSPPPVCVCVCDPPSRRLSRRYVTHLMKRIQRGPVRGISIKLQEEERERRDNYVPEVSALDQEIIEVDPDTKEMLKLLDFGSLSNLQVTQPTVGMNFKTPRGAL</sequence>
<evidence type="ECO:0000313" key="2">
    <source>
        <dbReference type="Ensembl" id="ENSGALP00010034591.1"/>
    </source>
</evidence>
<reference evidence="2" key="2">
    <citation type="submission" date="2025-08" db="UniProtKB">
        <authorList>
            <consortium name="Ensembl"/>
        </authorList>
    </citation>
    <scope>IDENTIFICATION</scope>
    <source>
        <strain evidence="2">broiler</strain>
    </source>
</reference>
<reference evidence="2" key="1">
    <citation type="submission" date="2020-11" db="EMBL/GenBank/DDBJ databases">
        <title>Gallus gallus (Chicken) genome, bGalGal1, GRCg7b, maternal haplotype autosomes + Z &amp; W.</title>
        <authorList>
            <person name="Warren W."/>
            <person name="Formenti G."/>
            <person name="Fedrigo O."/>
            <person name="Haase B."/>
            <person name="Mountcastle J."/>
            <person name="Balacco J."/>
            <person name="Tracey A."/>
            <person name="Schneider V."/>
            <person name="Okimoto R."/>
            <person name="Cheng H."/>
            <person name="Hawken R."/>
            <person name="Howe K."/>
            <person name="Jarvis E.D."/>
        </authorList>
    </citation>
    <scope>NUCLEOTIDE SEQUENCE [LARGE SCALE GENOMIC DNA]</scope>
    <source>
        <strain evidence="2">Broiler</strain>
    </source>
</reference>
<evidence type="ECO:0007829" key="4">
    <source>
        <dbReference type="PeptideAtlas" id="A0A8V1A0B5"/>
    </source>
</evidence>
<dbReference type="GO" id="GO:0003735">
    <property type="term" value="F:structural constituent of ribosome"/>
    <property type="evidence" value="ECO:0007669"/>
    <property type="project" value="Ensembl"/>
</dbReference>
<dbReference type="GO" id="GO:0022627">
    <property type="term" value="C:cytosolic small ribosomal subunit"/>
    <property type="evidence" value="ECO:0007669"/>
    <property type="project" value="Ensembl"/>
</dbReference>
<dbReference type="GO" id="GO:0006412">
    <property type="term" value="P:translation"/>
    <property type="evidence" value="ECO:0007669"/>
    <property type="project" value="InterPro"/>
</dbReference>
<dbReference type="Ensembl" id="ENSGALT00010056883.1">
    <property type="protein sequence ID" value="ENSGALP00010034591.1"/>
    <property type="gene ID" value="ENSGALG00010023334.1"/>
</dbReference>
<accession>A0A8V1A0B5</accession>
<feature type="region of interest" description="Disordered" evidence="1">
    <location>
        <begin position="1"/>
        <end position="61"/>
    </location>
</feature>
<dbReference type="PANTHER" id="PTHR10732">
    <property type="entry name" value="40S RIBOSOMAL PROTEIN S17"/>
    <property type="match status" value="1"/>
</dbReference>
<dbReference type="OrthoDB" id="1727351at2759"/>
<dbReference type="AlphaFoldDB" id="A0A8V1A0B5"/>
<name>A0A8V1A0B5_CHICK</name>
<feature type="compositionally biased region" description="Low complexity" evidence="1">
    <location>
        <begin position="1"/>
        <end position="34"/>
    </location>
</feature>
<organism evidence="2 3">
    <name type="scientific">Gallus gallus</name>
    <name type="common">Chicken</name>
    <dbReference type="NCBI Taxonomy" id="9031"/>
    <lineage>
        <taxon>Eukaryota</taxon>
        <taxon>Metazoa</taxon>
        <taxon>Chordata</taxon>
        <taxon>Craniata</taxon>
        <taxon>Vertebrata</taxon>
        <taxon>Euteleostomi</taxon>
        <taxon>Archelosauria</taxon>
        <taxon>Archosauria</taxon>
        <taxon>Dinosauria</taxon>
        <taxon>Saurischia</taxon>
        <taxon>Theropoda</taxon>
        <taxon>Coelurosauria</taxon>
        <taxon>Aves</taxon>
        <taxon>Neognathae</taxon>
        <taxon>Galloanserae</taxon>
        <taxon>Galliformes</taxon>
        <taxon>Phasianidae</taxon>
        <taxon>Phasianinae</taxon>
        <taxon>Gallus</taxon>
    </lineage>
</organism>
<reference evidence="2" key="3">
    <citation type="submission" date="2025-09" db="UniProtKB">
        <authorList>
            <consortium name="Ensembl"/>
        </authorList>
    </citation>
    <scope>IDENTIFICATION</scope>
    <source>
        <strain evidence="2">broiler</strain>
    </source>
</reference>
<evidence type="ECO:0000256" key="1">
    <source>
        <dbReference type="SAM" id="MobiDB-lite"/>
    </source>
</evidence>
<dbReference type="Pfam" id="PF00833">
    <property type="entry name" value="Ribosomal_S17e"/>
    <property type="match status" value="1"/>
</dbReference>
<dbReference type="GeneTree" id="ENSGT00390000006548"/>
<evidence type="ECO:0000313" key="3">
    <source>
        <dbReference type="Proteomes" id="UP000000539"/>
    </source>
</evidence>
<dbReference type="GO" id="GO:0045202">
    <property type="term" value="C:synapse"/>
    <property type="evidence" value="ECO:0007669"/>
    <property type="project" value="Ensembl"/>
</dbReference>
<keyword evidence="3" id="KW-1185">Reference proteome</keyword>
<keyword evidence="4" id="KW-1267">Proteomics identification</keyword>
<protein>
    <submittedName>
        <fullName evidence="2">Ribosomal protein S17</fullName>
    </submittedName>
</protein>